<dbReference type="GO" id="GO:0005737">
    <property type="term" value="C:cytoplasm"/>
    <property type="evidence" value="ECO:0007669"/>
    <property type="project" value="UniProtKB-SubCell"/>
</dbReference>
<evidence type="ECO:0000313" key="10">
    <source>
        <dbReference type="Proteomes" id="UP001171751"/>
    </source>
</evidence>
<keyword evidence="5 7" id="KW-0963">Cytoplasm</keyword>
<keyword evidence="4 7" id="KW-0813">Transport</keyword>
<dbReference type="FunFam" id="1.20.58.220:FF:000004">
    <property type="entry name" value="Phosphate-specific transport system accessory protein PhoU"/>
    <property type="match status" value="1"/>
</dbReference>
<evidence type="ECO:0000259" key="8">
    <source>
        <dbReference type="Pfam" id="PF01895"/>
    </source>
</evidence>
<accession>A0AA43ZSV9</accession>
<dbReference type="AlphaFoldDB" id="A0AA43ZSV9"/>
<comment type="function">
    <text evidence="7">Plays a role in the regulation of phosphate uptake.</text>
</comment>
<comment type="similarity">
    <text evidence="2 7">Belongs to the PhoU family.</text>
</comment>
<dbReference type="Proteomes" id="UP001171751">
    <property type="component" value="Unassembled WGS sequence"/>
</dbReference>
<evidence type="ECO:0000256" key="2">
    <source>
        <dbReference type="ARBA" id="ARBA00008107"/>
    </source>
</evidence>
<gene>
    <name evidence="9" type="primary">phoU</name>
    <name evidence="9" type="ORF">Q4F26_03550</name>
</gene>
<evidence type="ECO:0000256" key="6">
    <source>
        <dbReference type="ARBA" id="ARBA00022592"/>
    </source>
</evidence>
<evidence type="ECO:0000256" key="3">
    <source>
        <dbReference type="ARBA" id="ARBA00011738"/>
    </source>
</evidence>
<dbReference type="InterPro" id="IPR026022">
    <property type="entry name" value="PhoU_dom"/>
</dbReference>
<keyword evidence="6 7" id="KW-0592">Phosphate transport</keyword>
<feature type="domain" description="PhoU" evidence="8">
    <location>
        <begin position="17"/>
        <end position="104"/>
    </location>
</feature>
<dbReference type="InterPro" id="IPR038078">
    <property type="entry name" value="PhoU-like_sf"/>
</dbReference>
<dbReference type="GO" id="GO:0030643">
    <property type="term" value="P:intracellular phosphate ion homeostasis"/>
    <property type="evidence" value="ECO:0007669"/>
    <property type="project" value="InterPro"/>
</dbReference>
<keyword evidence="10" id="KW-1185">Reference proteome</keyword>
<dbReference type="GO" id="GO:0006817">
    <property type="term" value="P:phosphate ion transport"/>
    <property type="evidence" value="ECO:0007669"/>
    <property type="project" value="UniProtKB-KW"/>
</dbReference>
<sequence length="217" mass="24946">MRKEYTYEIEKLHIEFNKLGGLVVEQLNRVLKSFNENDLTLAGEIIENDQVINQMELYLEQKSIQIIALQAPVTADLRKVITVLKASSDLERIGDRVKSIAKIIKQMPESSNFLEIKDQILIMGNKVKEMIQKVMEAFIQQDTVKAEQVAAMDEEIDRIRNQVREDTFTILTDDPHNAEAATEYFNIAQNLERIGDYAKNVAEWVLYLESGQIVDLD</sequence>
<dbReference type="Gene3D" id="1.20.58.220">
    <property type="entry name" value="Phosphate transport system protein phou homolog 2, domain 2"/>
    <property type="match status" value="1"/>
</dbReference>
<comment type="caution">
    <text evidence="9">The sequence shown here is derived from an EMBL/GenBank/DDBJ whole genome shotgun (WGS) entry which is preliminary data.</text>
</comment>
<evidence type="ECO:0000256" key="4">
    <source>
        <dbReference type="ARBA" id="ARBA00022448"/>
    </source>
</evidence>
<organism evidence="9 10">
    <name type="scientific">Atopococcus tabaci</name>
    <dbReference type="NCBI Taxonomy" id="269774"/>
    <lineage>
        <taxon>Bacteria</taxon>
        <taxon>Bacillati</taxon>
        <taxon>Bacillota</taxon>
        <taxon>Bacilli</taxon>
        <taxon>Lactobacillales</taxon>
        <taxon>Carnobacteriaceae</taxon>
        <taxon>Atopococcus</taxon>
    </lineage>
</organism>
<dbReference type="PANTHER" id="PTHR42930:SF3">
    <property type="entry name" value="PHOSPHATE-SPECIFIC TRANSPORT SYSTEM ACCESSORY PROTEIN PHOU"/>
    <property type="match status" value="1"/>
</dbReference>
<dbReference type="NCBIfam" id="TIGR02135">
    <property type="entry name" value="phoU_full"/>
    <property type="match status" value="1"/>
</dbReference>
<evidence type="ECO:0000313" key="9">
    <source>
        <dbReference type="EMBL" id="MDO5457398.1"/>
    </source>
</evidence>
<comment type="subcellular location">
    <subcellularLocation>
        <location evidence="1 7">Cytoplasm</location>
    </subcellularLocation>
</comment>
<dbReference type="Pfam" id="PF01895">
    <property type="entry name" value="PhoU"/>
    <property type="match status" value="2"/>
</dbReference>
<proteinExistence type="inferred from homology"/>
<evidence type="ECO:0000256" key="1">
    <source>
        <dbReference type="ARBA" id="ARBA00004496"/>
    </source>
</evidence>
<dbReference type="InterPro" id="IPR028366">
    <property type="entry name" value="PhoU"/>
</dbReference>
<dbReference type="PIRSF" id="PIRSF003107">
    <property type="entry name" value="PhoU"/>
    <property type="match status" value="1"/>
</dbReference>
<comment type="subunit">
    <text evidence="3 7">Homodimer.</text>
</comment>
<name>A0AA43ZSV9_9LACT</name>
<dbReference type="SUPFAM" id="SSF109755">
    <property type="entry name" value="PhoU-like"/>
    <property type="match status" value="1"/>
</dbReference>
<dbReference type="GO" id="GO:0045936">
    <property type="term" value="P:negative regulation of phosphate metabolic process"/>
    <property type="evidence" value="ECO:0007669"/>
    <property type="project" value="InterPro"/>
</dbReference>
<evidence type="ECO:0000256" key="5">
    <source>
        <dbReference type="ARBA" id="ARBA00022490"/>
    </source>
</evidence>
<feature type="domain" description="PhoU" evidence="8">
    <location>
        <begin position="121"/>
        <end position="205"/>
    </location>
</feature>
<protein>
    <recommendedName>
        <fullName evidence="7">Phosphate-specific transport system accessory protein PhoU</fullName>
    </recommendedName>
</protein>
<evidence type="ECO:0000256" key="7">
    <source>
        <dbReference type="PIRNR" id="PIRNR003107"/>
    </source>
</evidence>
<dbReference type="PANTHER" id="PTHR42930">
    <property type="entry name" value="PHOSPHATE-SPECIFIC TRANSPORT SYSTEM ACCESSORY PROTEIN PHOU"/>
    <property type="match status" value="1"/>
</dbReference>
<reference evidence="9" key="1">
    <citation type="submission" date="2023-07" db="EMBL/GenBank/DDBJ databases">
        <title>Between Cages and Wild: Unraveling the Impact of Captivity on Animal Microbiomes and Antimicrobial Resistance.</title>
        <authorList>
            <person name="Schmartz G.P."/>
            <person name="Rehner J."/>
            <person name="Schuff M.J."/>
            <person name="Becker S.L."/>
            <person name="Kravczyk M."/>
            <person name="Gurevich A."/>
            <person name="Francke R."/>
            <person name="Mueller R."/>
            <person name="Keller V."/>
            <person name="Keller A."/>
        </authorList>
    </citation>
    <scope>NUCLEOTIDE SEQUENCE</scope>
    <source>
        <strain evidence="9">S39M_St_73</strain>
    </source>
</reference>
<dbReference type="EMBL" id="JAUNQW010000010">
    <property type="protein sequence ID" value="MDO5457398.1"/>
    <property type="molecule type" value="Genomic_DNA"/>
</dbReference>